<organism evidence="1 2">
    <name type="scientific">Sphingomonas canadensis</name>
    <dbReference type="NCBI Taxonomy" id="1219257"/>
    <lineage>
        <taxon>Bacteria</taxon>
        <taxon>Pseudomonadati</taxon>
        <taxon>Pseudomonadota</taxon>
        <taxon>Alphaproteobacteria</taxon>
        <taxon>Sphingomonadales</taxon>
        <taxon>Sphingomonadaceae</taxon>
        <taxon>Sphingomonas</taxon>
    </lineage>
</organism>
<reference evidence="2" key="1">
    <citation type="journal article" date="2019" name="Int. J. Syst. Evol. Microbiol.">
        <title>The Global Catalogue of Microorganisms (GCM) 10K type strain sequencing project: providing services to taxonomists for standard genome sequencing and annotation.</title>
        <authorList>
            <consortium name="The Broad Institute Genomics Platform"/>
            <consortium name="The Broad Institute Genome Sequencing Center for Infectious Disease"/>
            <person name="Wu L."/>
            <person name="Ma J."/>
        </authorList>
    </citation>
    <scope>NUCLEOTIDE SEQUENCE [LARGE SCALE GENOMIC DNA]</scope>
    <source>
        <strain evidence="2">CCUG 62982</strain>
    </source>
</reference>
<dbReference type="InterPro" id="IPR021251">
    <property type="entry name" value="DUF2793"/>
</dbReference>
<name>A0ABW3H2J1_9SPHN</name>
<dbReference type="Proteomes" id="UP001596977">
    <property type="component" value="Unassembled WGS sequence"/>
</dbReference>
<dbReference type="Pfam" id="PF10983">
    <property type="entry name" value="DUF2793"/>
    <property type="match status" value="1"/>
</dbReference>
<comment type="caution">
    <text evidence="1">The sequence shown here is derived from an EMBL/GenBank/DDBJ whole genome shotgun (WGS) entry which is preliminary data.</text>
</comment>
<gene>
    <name evidence="1" type="ORF">ACFQ1E_04490</name>
</gene>
<sequence>MSESATDRMELPMLQPGQAQKEMSHNEALARLDLAVQASVSAAGTNAPPADPAPGDAWIVGDAPSGAWAGNAGAIAGWTASGWRFLAPREGMRAWIAESGFALYTGGEWRIGEAHGRLIVEGVQVVGERGAAIADPSGGATVDSEARAAISALLSAMRAHGLIAEV</sequence>
<dbReference type="EMBL" id="JBHTJG010000001">
    <property type="protein sequence ID" value="MFD0945589.1"/>
    <property type="molecule type" value="Genomic_DNA"/>
</dbReference>
<evidence type="ECO:0000313" key="1">
    <source>
        <dbReference type="EMBL" id="MFD0945589.1"/>
    </source>
</evidence>
<proteinExistence type="predicted"/>
<evidence type="ECO:0000313" key="2">
    <source>
        <dbReference type="Proteomes" id="UP001596977"/>
    </source>
</evidence>
<accession>A0ABW3H2J1</accession>
<dbReference type="RefSeq" id="WP_264942176.1">
    <property type="nucleotide sequence ID" value="NZ_JAPDRA010000001.1"/>
</dbReference>
<protein>
    <submittedName>
        <fullName evidence="1">DUF2793 domain-containing protein</fullName>
    </submittedName>
</protein>
<keyword evidence="2" id="KW-1185">Reference proteome</keyword>